<feature type="chain" id="PRO_5008580418" description="Phosphatidylethanolamine-binding protein" evidence="1">
    <location>
        <begin position="24"/>
        <end position="217"/>
    </location>
</feature>
<feature type="signal peptide" evidence="1">
    <location>
        <begin position="1"/>
        <end position="23"/>
    </location>
</feature>
<dbReference type="SUPFAM" id="SSF49777">
    <property type="entry name" value="PEBP-like"/>
    <property type="match status" value="1"/>
</dbReference>
<dbReference type="AlphaFoldDB" id="A0A1B6CIN4"/>
<accession>A0A1B6CIN4</accession>
<dbReference type="Gene3D" id="3.90.280.10">
    <property type="entry name" value="PEBP-like"/>
    <property type="match status" value="1"/>
</dbReference>
<evidence type="ECO:0008006" key="3">
    <source>
        <dbReference type="Google" id="ProtNLM"/>
    </source>
</evidence>
<sequence length="217" mass="24958">MKMYRKFCALFLAVKCWEVHSWAHDVISSLEAEMSILVKKGSENYSPTNACFGMDLQVITKPSKESLSSLNCNATFHVTEWAREPKVYFTDTNTEELYMLALLDPVSSVRREYNLMWLVANIEGSEFAEGDLSEADVLLPYHPLIVTEDSYRHRYQLIVFQQEAPYPLPFSPLLESERLNIPFFGYIRSLSEMTRFIGPQSGVQFYVTRTPDAQKGN</sequence>
<organism evidence="2">
    <name type="scientific">Clastoptera arizonana</name>
    <name type="common">Arizona spittle bug</name>
    <dbReference type="NCBI Taxonomy" id="38151"/>
    <lineage>
        <taxon>Eukaryota</taxon>
        <taxon>Metazoa</taxon>
        <taxon>Ecdysozoa</taxon>
        <taxon>Arthropoda</taxon>
        <taxon>Hexapoda</taxon>
        <taxon>Insecta</taxon>
        <taxon>Pterygota</taxon>
        <taxon>Neoptera</taxon>
        <taxon>Paraneoptera</taxon>
        <taxon>Hemiptera</taxon>
        <taxon>Auchenorrhyncha</taxon>
        <taxon>Cercopoidea</taxon>
        <taxon>Clastopteridae</taxon>
        <taxon>Clastoptera</taxon>
    </lineage>
</organism>
<evidence type="ECO:0000313" key="2">
    <source>
        <dbReference type="EMBL" id="JAS13287.1"/>
    </source>
</evidence>
<protein>
    <recommendedName>
        <fullName evidence="3">Phosphatidylethanolamine-binding protein</fullName>
    </recommendedName>
</protein>
<gene>
    <name evidence="2" type="ORF">g.6006</name>
</gene>
<name>A0A1B6CIN4_9HEMI</name>
<reference evidence="2" key="1">
    <citation type="submission" date="2015-12" db="EMBL/GenBank/DDBJ databases">
        <title>De novo transcriptome assembly of four potential Pierce s Disease insect vectors from Arizona vineyards.</title>
        <authorList>
            <person name="Tassone E.E."/>
        </authorList>
    </citation>
    <scope>NUCLEOTIDE SEQUENCE</scope>
</reference>
<keyword evidence="1" id="KW-0732">Signal</keyword>
<dbReference type="EMBL" id="GEDC01024011">
    <property type="protein sequence ID" value="JAS13287.1"/>
    <property type="molecule type" value="Transcribed_RNA"/>
</dbReference>
<dbReference type="InterPro" id="IPR036610">
    <property type="entry name" value="PEBP-like_sf"/>
</dbReference>
<evidence type="ECO:0000256" key="1">
    <source>
        <dbReference type="SAM" id="SignalP"/>
    </source>
</evidence>
<proteinExistence type="predicted"/>